<gene>
    <name evidence="3" type="ORF">ADUPG1_009547</name>
</gene>
<dbReference type="InterPro" id="IPR000727">
    <property type="entry name" value="T_SNARE_dom"/>
</dbReference>
<proteinExistence type="predicted"/>
<evidence type="ECO:0000313" key="4">
    <source>
        <dbReference type="Proteomes" id="UP001057375"/>
    </source>
</evidence>
<dbReference type="SUPFAM" id="SSF58038">
    <property type="entry name" value="SNARE fusion complex"/>
    <property type="match status" value="1"/>
</dbReference>
<organism evidence="3 4">
    <name type="scientific">Aduncisulcus paluster</name>
    <dbReference type="NCBI Taxonomy" id="2918883"/>
    <lineage>
        <taxon>Eukaryota</taxon>
        <taxon>Metamonada</taxon>
        <taxon>Carpediemonas-like organisms</taxon>
        <taxon>Aduncisulcus</taxon>
    </lineage>
</organism>
<dbReference type="PROSITE" id="PS50192">
    <property type="entry name" value="T_SNARE"/>
    <property type="match status" value="1"/>
</dbReference>
<keyword evidence="1" id="KW-0472">Membrane</keyword>
<feature type="transmembrane region" description="Helical" evidence="1">
    <location>
        <begin position="297"/>
        <end position="318"/>
    </location>
</feature>
<dbReference type="EMBL" id="BQXS01011267">
    <property type="protein sequence ID" value="GKT36616.1"/>
    <property type="molecule type" value="Genomic_DNA"/>
</dbReference>
<reference evidence="3" key="1">
    <citation type="submission" date="2022-03" db="EMBL/GenBank/DDBJ databases">
        <title>Draft genome sequence of Aduncisulcus paluster, a free-living microaerophilic Fornicata.</title>
        <authorList>
            <person name="Yuyama I."/>
            <person name="Kume K."/>
            <person name="Tamura T."/>
            <person name="Inagaki Y."/>
            <person name="Hashimoto T."/>
        </authorList>
    </citation>
    <scope>NUCLEOTIDE SEQUENCE</scope>
    <source>
        <strain evidence="3">NY0171</strain>
    </source>
</reference>
<keyword evidence="4" id="KW-1185">Reference proteome</keyword>
<dbReference type="Proteomes" id="UP001057375">
    <property type="component" value="Unassembled WGS sequence"/>
</dbReference>
<keyword evidence="1" id="KW-0812">Transmembrane</keyword>
<comment type="caution">
    <text evidence="3">The sequence shown here is derived from an EMBL/GenBank/DDBJ whole genome shotgun (WGS) entry which is preliminary data.</text>
</comment>
<evidence type="ECO:0000259" key="2">
    <source>
        <dbReference type="PROSITE" id="PS50192"/>
    </source>
</evidence>
<protein>
    <recommendedName>
        <fullName evidence="2">t-SNARE coiled-coil homology domain-containing protein</fullName>
    </recommendedName>
</protein>
<accession>A0ABQ5KX51</accession>
<evidence type="ECO:0000313" key="3">
    <source>
        <dbReference type="EMBL" id="GKT36616.1"/>
    </source>
</evidence>
<dbReference type="Gene3D" id="1.20.5.110">
    <property type="match status" value="1"/>
</dbReference>
<sequence>MDTLDEIIAFLESVGSHFFKALPSETAAVCSANPREPVDIFLLKKTLVHKIMLNLKKTIREVESIIKDPEQKFKRISSLQMLRRELQLFDRERAELRELYERGKIELQKRVDEDGLDPRDAEDINTERKRSCDFMDKNYAQIQDDFYTLSDTRNFRRFGGRQQLIFSQPKTEKMTPTRRELQTKPSLFSPGQIIDPIPEVDISIPDKDLEKDIDDDPEIRMAIIREQEKDIDCKLDEMHDILLNIKKQARRIHEEMDWQAVMVEEIGQGMEVVADKLDNETKRLKRVVKKLRSGSQVAVDIILIIVLLGVIGTAYWVMKQRVV</sequence>
<name>A0ABQ5KX51_9EUKA</name>
<evidence type="ECO:0000256" key="1">
    <source>
        <dbReference type="SAM" id="Phobius"/>
    </source>
</evidence>
<feature type="domain" description="T-SNARE coiled-coil homology" evidence="2">
    <location>
        <begin position="225"/>
        <end position="287"/>
    </location>
</feature>
<keyword evidence="1" id="KW-1133">Transmembrane helix</keyword>